<reference evidence="2 3" key="1">
    <citation type="submission" date="2020-12" db="EMBL/GenBank/DDBJ databases">
        <title>Bacterial novel species Adhaeribacter sp. BT258 isolated from soil.</title>
        <authorList>
            <person name="Jung H.-Y."/>
        </authorList>
    </citation>
    <scope>NUCLEOTIDE SEQUENCE [LARGE SCALE GENOMIC DNA]</scope>
    <source>
        <strain evidence="2 3">BT258</strain>
    </source>
</reference>
<name>A0ABS1C5N0_9BACT</name>
<evidence type="ECO:0000313" key="2">
    <source>
        <dbReference type="EMBL" id="MBK0404669.1"/>
    </source>
</evidence>
<evidence type="ECO:0000313" key="3">
    <source>
        <dbReference type="Proteomes" id="UP000644147"/>
    </source>
</evidence>
<proteinExistence type="predicted"/>
<dbReference type="Proteomes" id="UP000644147">
    <property type="component" value="Unassembled WGS sequence"/>
</dbReference>
<gene>
    <name evidence="2" type="ORF">I5M27_16870</name>
</gene>
<dbReference type="InterPro" id="IPR025309">
    <property type="entry name" value="KTSC_dom"/>
</dbReference>
<organism evidence="2 3">
    <name type="scientific">Adhaeribacter terrigena</name>
    <dbReference type="NCBI Taxonomy" id="2793070"/>
    <lineage>
        <taxon>Bacteria</taxon>
        <taxon>Pseudomonadati</taxon>
        <taxon>Bacteroidota</taxon>
        <taxon>Cytophagia</taxon>
        <taxon>Cytophagales</taxon>
        <taxon>Hymenobacteraceae</taxon>
        <taxon>Adhaeribacter</taxon>
    </lineage>
</organism>
<protein>
    <submittedName>
        <fullName evidence="2">KTSC domain-containing protein</fullName>
    </submittedName>
</protein>
<evidence type="ECO:0000259" key="1">
    <source>
        <dbReference type="Pfam" id="PF13619"/>
    </source>
</evidence>
<dbReference type="EMBL" id="JAEHFX010000011">
    <property type="protein sequence ID" value="MBK0404669.1"/>
    <property type="molecule type" value="Genomic_DNA"/>
</dbReference>
<feature type="domain" description="KTSC" evidence="1">
    <location>
        <begin position="7"/>
        <end position="64"/>
    </location>
</feature>
<keyword evidence="3" id="KW-1185">Reference proteome</keyword>
<comment type="caution">
    <text evidence="2">The sequence shown here is derived from an EMBL/GenBank/DDBJ whole genome shotgun (WGS) entry which is preliminary data.</text>
</comment>
<dbReference type="RefSeq" id="WP_200507535.1">
    <property type="nucleotide sequence ID" value="NZ_JAEHFX010000011.1"/>
</dbReference>
<sequence length="70" mass="8332">MNRKYLQSSNVSAVRYQPFTGLLEIAFHDGQVYQYFKVPAKLYSDMMHASSHGNFFNYNIRRQFTYRKLG</sequence>
<dbReference type="Pfam" id="PF13619">
    <property type="entry name" value="KTSC"/>
    <property type="match status" value="1"/>
</dbReference>
<accession>A0ABS1C5N0</accession>